<dbReference type="AlphaFoldDB" id="A0A9N9G578"/>
<dbReference type="EMBL" id="CAJVPK010001409">
    <property type="protein sequence ID" value="CAG8585623.1"/>
    <property type="molecule type" value="Genomic_DNA"/>
</dbReference>
<feature type="compositionally biased region" description="Polar residues" evidence="6">
    <location>
        <begin position="140"/>
        <end position="159"/>
    </location>
</feature>
<feature type="compositionally biased region" description="Basic residues" evidence="6">
    <location>
        <begin position="642"/>
        <end position="659"/>
    </location>
</feature>
<feature type="region of interest" description="Disordered" evidence="6">
    <location>
        <begin position="411"/>
        <end position="430"/>
    </location>
</feature>
<feature type="region of interest" description="Disordered" evidence="6">
    <location>
        <begin position="1"/>
        <end position="55"/>
    </location>
</feature>
<evidence type="ECO:0000256" key="4">
    <source>
        <dbReference type="ARBA" id="ARBA00023187"/>
    </source>
</evidence>
<dbReference type="Gene3D" id="1.10.10.440">
    <property type="entry name" value="FF domain"/>
    <property type="match status" value="5"/>
</dbReference>
<keyword evidence="4" id="KW-0508">mRNA splicing</keyword>
<dbReference type="CDD" id="cd00201">
    <property type="entry name" value="WW"/>
    <property type="match status" value="2"/>
</dbReference>
<evidence type="ECO:0000259" key="8">
    <source>
        <dbReference type="PROSITE" id="PS51676"/>
    </source>
</evidence>
<dbReference type="OrthoDB" id="187617at2759"/>
<feature type="compositionally biased region" description="Basic and acidic residues" evidence="6">
    <location>
        <begin position="671"/>
        <end position="680"/>
    </location>
</feature>
<gene>
    <name evidence="9" type="ORF">DEBURN_LOCUS8791</name>
</gene>
<dbReference type="PANTHER" id="PTHR11864">
    <property type="entry name" value="PRE-MRNA-PROCESSING PROTEIN PRP40"/>
    <property type="match status" value="1"/>
</dbReference>
<evidence type="ECO:0000256" key="2">
    <source>
        <dbReference type="ARBA" id="ARBA00022664"/>
    </source>
</evidence>
<feature type="domain" description="FF" evidence="8">
    <location>
        <begin position="551"/>
        <end position="607"/>
    </location>
</feature>
<dbReference type="SMART" id="SM00441">
    <property type="entry name" value="FF"/>
    <property type="match status" value="6"/>
</dbReference>
<evidence type="ECO:0000259" key="7">
    <source>
        <dbReference type="PROSITE" id="PS50020"/>
    </source>
</evidence>
<dbReference type="PANTHER" id="PTHR11864:SF0">
    <property type="entry name" value="PRP40 PRE-MRNA PROCESSING FACTOR 40 HOMOLOG A (YEAST)"/>
    <property type="match status" value="1"/>
</dbReference>
<dbReference type="SUPFAM" id="SSF81698">
    <property type="entry name" value="FF domain"/>
    <property type="match status" value="5"/>
</dbReference>
<dbReference type="GO" id="GO:0005685">
    <property type="term" value="C:U1 snRNP"/>
    <property type="evidence" value="ECO:0007669"/>
    <property type="project" value="TreeGrafter"/>
</dbReference>
<dbReference type="InterPro" id="IPR036517">
    <property type="entry name" value="FF_domain_sf"/>
</dbReference>
<comment type="caution">
    <text evidence="9">The sequence shown here is derived from an EMBL/GenBank/DDBJ whole genome shotgun (WGS) entry which is preliminary data.</text>
</comment>
<feature type="region of interest" description="Disordered" evidence="6">
    <location>
        <begin position="133"/>
        <end position="161"/>
    </location>
</feature>
<feature type="domain" description="FF" evidence="8">
    <location>
        <begin position="346"/>
        <end position="406"/>
    </location>
</feature>
<keyword evidence="2" id="KW-0507">mRNA processing</keyword>
<feature type="region of interest" description="Disordered" evidence="6">
    <location>
        <begin position="613"/>
        <end position="719"/>
    </location>
</feature>
<dbReference type="PROSITE" id="PS50020">
    <property type="entry name" value="WW_DOMAIN_2"/>
    <property type="match status" value="2"/>
</dbReference>
<feature type="domain" description="FF" evidence="8">
    <location>
        <begin position="211"/>
        <end position="265"/>
    </location>
</feature>
<dbReference type="SUPFAM" id="SSF51045">
    <property type="entry name" value="WW domain"/>
    <property type="match status" value="2"/>
</dbReference>
<name>A0A9N9G578_9GLOM</name>
<dbReference type="GO" id="GO:0045292">
    <property type="term" value="P:mRNA cis splicing, via spliceosome"/>
    <property type="evidence" value="ECO:0007669"/>
    <property type="project" value="InterPro"/>
</dbReference>
<dbReference type="InterPro" id="IPR002713">
    <property type="entry name" value="FF_domain"/>
</dbReference>
<dbReference type="Pfam" id="PF00397">
    <property type="entry name" value="WW"/>
    <property type="match status" value="2"/>
</dbReference>
<dbReference type="PROSITE" id="PS51676">
    <property type="entry name" value="FF"/>
    <property type="match status" value="5"/>
</dbReference>
<dbReference type="Pfam" id="PF01846">
    <property type="entry name" value="FF"/>
    <property type="match status" value="4"/>
</dbReference>
<comment type="subcellular location">
    <subcellularLocation>
        <location evidence="1">Nucleus</location>
    </subcellularLocation>
</comment>
<dbReference type="InterPro" id="IPR001202">
    <property type="entry name" value="WW_dom"/>
</dbReference>
<feature type="compositionally biased region" description="Basic and acidic residues" evidence="6">
    <location>
        <begin position="625"/>
        <end position="641"/>
    </location>
</feature>
<dbReference type="FunFam" id="1.10.10.440:FF:000013">
    <property type="entry name" value="pre-mRNA-processing protein 40A isoform X1"/>
    <property type="match status" value="1"/>
</dbReference>
<dbReference type="Pfam" id="PF25432">
    <property type="entry name" value="FF_PRPF40A"/>
    <property type="match status" value="1"/>
</dbReference>
<evidence type="ECO:0000256" key="6">
    <source>
        <dbReference type="SAM" id="MobiDB-lite"/>
    </source>
</evidence>
<feature type="domain" description="WW" evidence="7">
    <location>
        <begin position="57"/>
        <end position="84"/>
    </location>
</feature>
<evidence type="ECO:0000256" key="3">
    <source>
        <dbReference type="ARBA" id="ARBA00022737"/>
    </source>
</evidence>
<proteinExistence type="predicted"/>
<dbReference type="PROSITE" id="PS01159">
    <property type="entry name" value="WW_DOMAIN_1"/>
    <property type="match status" value="1"/>
</dbReference>
<sequence length="808" mass="95216">MSWNPPGAPPPYGQPRPGFPAGMQQRPSFQASIFGPRPNQPFPPGQVSPYSSPMRVWTEHTSPDGRTYYYNIVTKQSTWDKPDEIKTPEERALGSCAWKEFTAEGGRKYYYNSDTHVSNWEMPAEYKEFLEKRERDKNQSQHNESNSQTNGNTVSPSQQDFERARQLSIPAVSPVNVTPVNVRPTTPTVGSHVPILPIQQPEPQKVEFERKEDAEAAFKKLLKDSGVKPDWSWEQTMRAIIANPMYRALKTLAERKQAFHDYVDELRKKEEEEKRAKAIKIRQDFISLLESCPEINSSTRYRKMGDLLGEKLEFLAVDDDRLREDIFSEYVYDLRKQEKEVQRAIRKENMEKFSNLLRSLPSITESTRWVDAQNVYMNTPEYEQDKTLQEMDMLDFLAVYEEHIRSLERETTEKKKRDIDTQTRQQRKNRDSYRALMEELRQKNVVTAKSKWKEIYPIIHNDERYQNMLGQPGSNPLELFWDVVEELDEILYQKRKVVTEFMKTNDLSITPGMTFEEFQSLLSSDERVASVNEINLKIIFEQLQRKQERRQRRKLDAFRSILRNFESMISPETTWERMRPLVEKTEEFHAIDSEQLRNEVFNKFMERVKEKFLRKSGEDSEEEEGTIRDEDFEDDRHTSSDRKRKHKSHRSSYHHRRPHHYSDYSADSAEYSDRDRESNDRRKRRKPKTKYEKILIRSSRSPRPHEDHKISPTKEYKSHSPKLEEHFIKHNSPQLETSSSSFKSLQSTKQLTEISKHADSSAEEGDCEQILEFNEECGFGEFGFTKIKGEIQNNNNDEHDNSTCAVCC</sequence>
<dbReference type="Gene3D" id="2.20.70.10">
    <property type="match status" value="2"/>
</dbReference>
<feature type="compositionally biased region" description="Basic and acidic residues" evidence="6">
    <location>
        <begin position="411"/>
        <end position="421"/>
    </location>
</feature>
<dbReference type="GO" id="GO:0071004">
    <property type="term" value="C:U2-type prespliceosome"/>
    <property type="evidence" value="ECO:0007669"/>
    <property type="project" value="TreeGrafter"/>
</dbReference>
<dbReference type="InterPro" id="IPR036020">
    <property type="entry name" value="WW_dom_sf"/>
</dbReference>
<dbReference type="SMART" id="SM00456">
    <property type="entry name" value="WW"/>
    <property type="match status" value="2"/>
</dbReference>
<dbReference type="InterPro" id="IPR039726">
    <property type="entry name" value="Prp40-like"/>
</dbReference>
<accession>A0A9N9G578</accession>
<feature type="domain" description="FF" evidence="8">
    <location>
        <begin position="426"/>
        <end position="486"/>
    </location>
</feature>
<protein>
    <submittedName>
        <fullName evidence="9">6393_t:CDS:1</fullName>
    </submittedName>
</protein>
<keyword evidence="5" id="KW-0539">Nucleus</keyword>
<evidence type="ECO:0000313" key="9">
    <source>
        <dbReference type="EMBL" id="CAG8585623.1"/>
    </source>
</evidence>
<dbReference type="GO" id="GO:0003723">
    <property type="term" value="F:RNA binding"/>
    <property type="evidence" value="ECO:0007669"/>
    <property type="project" value="TreeGrafter"/>
</dbReference>
<dbReference type="Proteomes" id="UP000789706">
    <property type="component" value="Unassembled WGS sequence"/>
</dbReference>
<feature type="domain" description="WW" evidence="7">
    <location>
        <begin position="98"/>
        <end position="125"/>
    </location>
</feature>
<evidence type="ECO:0000313" key="10">
    <source>
        <dbReference type="Proteomes" id="UP000789706"/>
    </source>
</evidence>
<keyword evidence="10" id="KW-1185">Reference proteome</keyword>
<evidence type="ECO:0000256" key="5">
    <source>
        <dbReference type="ARBA" id="ARBA00023242"/>
    </source>
</evidence>
<feature type="compositionally biased region" description="Pro residues" evidence="6">
    <location>
        <begin position="1"/>
        <end position="18"/>
    </location>
</feature>
<feature type="compositionally biased region" description="Basic and acidic residues" evidence="6">
    <location>
        <begin position="703"/>
        <end position="719"/>
    </location>
</feature>
<organism evidence="9 10">
    <name type="scientific">Diversispora eburnea</name>
    <dbReference type="NCBI Taxonomy" id="1213867"/>
    <lineage>
        <taxon>Eukaryota</taxon>
        <taxon>Fungi</taxon>
        <taxon>Fungi incertae sedis</taxon>
        <taxon>Mucoromycota</taxon>
        <taxon>Glomeromycotina</taxon>
        <taxon>Glomeromycetes</taxon>
        <taxon>Diversisporales</taxon>
        <taxon>Diversisporaceae</taxon>
        <taxon>Diversispora</taxon>
    </lineage>
</organism>
<feature type="domain" description="FF" evidence="8">
    <location>
        <begin position="277"/>
        <end position="333"/>
    </location>
</feature>
<keyword evidence="3" id="KW-0677">Repeat</keyword>
<evidence type="ECO:0000256" key="1">
    <source>
        <dbReference type="ARBA" id="ARBA00004123"/>
    </source>
</evidence>
<reference evidence="9" key="1">
    <citation type="submission" date="2021-06" db="EMBL/GenBank/DDBJ databases">
        <authorList>
            <person name="Kallberg Y."/>
            <person name="Tangrot J."/>
            <person name="Rosling A."/>
        </authorList>
    </citation>
    <scope>NUCLEOTIDE SEQUENCE</scope>
    <source>
        <strain evidence="9">AZ414A</strain>
    </source>
</reference>